<evidence type="ECO:0000313" key="2">
    <source>
        <dbReference type="Proteomes" id="UP000214720"/>
    </source>
</evidence>
<keyword evidence="1" id="KW-0812">Transmembrane</keyword>
<dbReference type="Proteomes" id="UP000214720">
    <property type="component" value="Unassembled WGS sequence"/>
</dbReference>
<name>A0A226WXB4_CABSO</name>
<proteinExistence type="predicted"/>
<dbReference type="EMBL" id="MTHB01000160">
    <property type="protein sequence ID" value="OXC75814.1"/>
    <property type="molecule type" value="Genomic_DNA"/>
</dbReference>
<sequence>MLIEASLLLCFGLLGSHLLLWETLFGPTTVVVLGFIVGLQNAIIAKLRGADIPYRTPSQRSPPIRG</sequence>
<evidence type="ECO:0000313" key="1">
    <source>
        <dbReference type="EMBL" id="OXC75814.1"/>
    </source>
</evidence>
<protein>
    <submittedName>
        <fullName evidence="1">Putative transmembrane protein</fullName>
    </submittedName>
</protein>
<organism evidence="1 2">
    <name type="scientific">Caballeronia sordidicola</name>
    <name type="common">Burkholderia sordidicola</name>
    <dbReference type="NCBI Taxonomy" id="196367"/>
    <lineage>
        <taxon>Bacteria</taxon>
        <taxon>Pseudomonadati</taxon>
        <taxon>Pseudomonadota</taxon>
        <taxon>Betaproteobacteria</taxon>
        <taxon>Burkholderiales</taxon>
        <taxon>Burkholderiaceae</taxon>
        <taxon>Caballeronia</taxon>
    </lineage>
</organism>
<accession>A0A226WXB4</accession>
<gene>
    <name evidence="1" type="ORF">BSU04_25170</name>
</gene>
<reference evidence="2" key="1">
    <citation type="submission" date="2017-01" db="EMBL/GenBank/DDBJ databases">
        <title>Genome Analysis of Deinococcus marmoris KOPRI26562.</title>
        <authorList>
            <person name="Kim J.H."/>
            <person name="Oh H.-M."/>
        </authorList>
    </citation>
    <scope>NUCLEOTIDE SEQUENCE [LARGE SCALE GENOMIC DNA]</scope>
    <source>
        <strain evidence="2">PAMC 26633</strain>
    </source>
</reference>
<keyword evidence="1" id="KW-0472">Membrane</keyword>
<comment type="caution">
    <text evidence="1">The sequence shown here is derived from an EMBL/GenBank/DDBJ whole genome shotgun (WGS) entry which is preliminary data.</text>
</comment>
<dbReference type="AlphaFoldDB" id="A0A226WXB4"/>